<evidence type="ECO:0000256" key="4">
    <source>
        <dbReference type="ARBA" id="ARBA00022833"/>
    </source>
</evidence>
<dbReference type="PANTHER" id="PTHR23360:SF67">
    <property type="entry name" value="G-PROTEIN COUPLED RECEPTORS FAMILY 1 PROFILE DOMAIN-CONTAINING PROTEIN"/>
    <property type="match status" value="1"/>
</dbReference>
<dbReference type="InterPro" id="IPR017452">
    <property type="entry name" value="GPCR_Rhodpsn_7TM"/>
</dbReference>
<feature type="transmembrane region" description="Helical" evidence="8">
    <location>
        <begin position="7"/>
        <end position="32"/>
    </location>
</feature>
<evidence type="ECO:0000256" key="8">
    <source>
        <dbReference type="SAM" id="Phobius"/>
    </source>
</evidence>
<dbReference type="InterPro" id="IPR000276">
    <property type="entry name" value="GPCR_Rhodpsn"/>
</dbReference>
<keyword evidence="5 8" id="KW-1133">Transmembrane helix</keyword>
<feature type="transmembrane region" description="Helical" evidence="8">
    <location>
        <begin position="167"/>
        <end position="191"/>
    </location>
</feature>
<keyword evidence="2 8" id="KW-0812">Transmembrane</keyword>
<evidence type="ECO:0000256" key="2">
    <source>
        <dbReference type="ARBA" id="ARBA00022692"/>
    </source>
</evidence>
<dbReference type="GO" id="GO:0004930">
    <property type="term" value="F:G protein-coupled receptor activity"/>
    <property type="evidence" value="ECO:0007669"/>
    <property type="project" value="InterPro"/>
</dbReference>
<evidence type="ECO:0000256" key="5">
    <source>
        <dbReference type="ARBA" id="ARBA00022989"/>
    </source>
</evidence>
<gene>
    <name evidence="11" type="primary">Acey_s0183.g923</name>
    <name evidence="11" type="ORF">Y032_0183g923</name>
</gene>
<keyword evidence="3 7" id="KW-0479">Metal-binding</keyword>
<keyword evidence="3 7" id="KW-0863">Zinc-finger</keyword>
<name>A0A016SSM9_9BILA</name>
<dbReference type="InterPro" id="IPR019424">
    <property type="entry name" value="7TM_GPCR_Srsx"/>
</dbReference>
<comment type="subcellular location">
    <subcellularLocation>
        <location evidence="1">Membrane</location>
    </subcellularLocation>
</comment>
<evidence type="ECO:0000256" key="3">
    <source>
        <dbReference type="ARBA" id="ARBA00022771"/>
    </source>
</evidence>
<keyword evidence="6 8" id="KW-0472">Membrane</keyword>
<dbReference type="GO" id="GO:0008270">
    <property type="term" value="F:zinc ion binding"/>
    <property type="evidence" value="ECO:0007669"/>
    <property type="project" value="UniProtKB-KW"/>
</dbReference>
<dbReference type="PROSITE" id="PS50089">
    <property type="entry name" value="ZF_RING_2"/>
    <property type="match status" value="1"/>
</dbReference>
<evidence type="ECO:0000313" key="12">
    <source>
        <dbReference type="Proteomes" id="UP000024635"/>
    </source>
</evidence>
<comment type="caution">
    <text evidence="11">The sequence shown here is derived from an EMBL/GenBank/DDBJ whole genome shotgun (WGS) entry which is preliminary data.</text>
</comment>
<feature type="domain" description="G-protein coupled receptors family 1 profile" evidence="10">
    <location>
        <begin position="1"/>
        <end position="179"/>
    </location>
</feature>
<evidence type="ECO:0000313" key="11">
    <source>
        <dbReference type="EMBL" id="EYB93339.1"/>
    </source>
</evidence>
<dbReference type="OrthoDB" id="1630758at2759"/>
<dbReference type="Gene3D" id="1.20.1070.10">
    <property type="entry name" value="Rhodopsin 7-helix transmembrane proteins"/>
    <property type="match status" value="1"/>
</dbReference>
<dbReference type="PANTHER" id="PTHR23360">
    <property type="entry name" value="G-PROTEIN COUPLED RECEPTORS FAMILY 1 PROFILE DOMAIN-CONTAINING PROTEIN-RELATED"/>
    <property type="match status" value="1"/>
</dbReference>
<feature type="domain" description="RING-type" evidence="9">
    <location>
        <begin position="371"/>
        <end position="411"/>
    </location>
</feature>
<organism evidence="11 12">
    <name type="scientific">Ancylostoma ceylanicum</name>
    <dbReference type="NCBI Taxonomy" id="53326"/>
    <lineage>
        <taxon>Eukaryota</taxon>
        <taxon>Metazoa</taxon>
        <taxon>Ecdysozoa</taxon>
        <taxon>Nematoda</taxon>
        <taxon>Chromadorea</taxon>
        <taxon>Rhabditida</taxon>
        <taxon>Rhabditina</taxon>
        <taxon>Rhabditomorpha</taxon>
        <taxon>Strongyloidea</taxon>
        <taxon>Ancylostomatidae</taxon>
        <taxon>Ancylostomatinae</taxon>
        <taxon>Ancylostoma</taxon>
    </lineage>
</organism>
<dbReference type="AlphaFoldDB" id="A0A016SSM9"/>
<dbReference type="PROSITE" id="PS50262">
    <property type="entry name" value="G_PROTEIN_RECEP_F1_2"/>
    <property type="match status" value="1"/>
</dbReference>
<evidence type="ECO:0000259" key="10">
    <source>
        <dbReference type="PROSITE" id="PS50262"/>
    </source>
</evidence>
<keyword evidence="4" id="KW-0862">Zinc</keyword>
<dbReference type="Pfam" id="PF10320">
    <property type="entry name" value="7TM_GPCR_Srsx"/>
    <property type="match status" value="1"/>
</dbReference>
<sequence>MEAISGLLLAITSAHQLACLLSTFIGITVLWFHMKIPRNVCYPMMVPFIFCSSHQAPLMLSSAVDLLFVLTCPIRYRAIRTLPYVTGLCIPAGIYSLVVIVFGWIMVNDDLLEFCNPLVGTHPLVLSWWIMTNIAINICILITYMIALAVLKSKAVYSEYHGVTRRLSVIVAVFVFSWFTGLAGIGVFITFHVSGFLPVLMTNLVMEIAEHCYDPYNKTGVFTICDANVTKYLSGNHNVLHVCFLKELRRVPIMGLASYDYKDIWSLNVTELEEFYSPFNFGKRRLPESLESGGIVPGDTVQVEFKFRGSQLYVRMGKNRNDWTRWLCTSFDPGIKVSFVVESAKENFVVIRDDLYLDYLMNGAPRTLRHCNCCAYDNKDRVVVAQCGHYMCIQCWDDWVKRKPDMPCWICCERIEHHIIARFRDSPCPIDRCRFGDTERDYVLVPCGCSVRCLNEEPGKATRCPYETCSKVVKEKWALYEH</sequence>
<evidence type="ECO:0000256" key="1">
    <source>
        <dbReference type="ARBA" id="ARBA00004370"/>
    </source>
</evidence>
<evidence type="ECO:0000256" key="6">
    <source>
        <dbReference type="ARBA" id="ARBA00023136"/>
    </source>
</evidence>
<feature type="transmembrane region" description="Helical" evidence="8">
    <location>
        <begin position="126"/>
        <end position="151"/>
    </location>
</feature>
<dbReference type="GO" id="GO:0016020">
    <property type="term" value="C:membrane"/>
    <property type="evidence" value="ECO:0007669"/>
    <property type="project" value="UniProtKB-SubCell"/>
</dbReference>
<dbReference type="SMART" id="SM01381">
    <property type="entry name" value="7TM_GPCR_Srsx"/>
    <property type="match status" value="1"/>
</dbReference>
<keyword evidence="12" id="KW-1185">Reference proteome</keyword>
<evidence type="ECO:0000256" key="7">
    <source>
        <dbReference type="PROSITE-ProRule" id="PRU00175"/>
    </source>
</evidence>
<dbReference type="Proteomes" id="UP000024635">
    <property type="component" value="Unassembled WGS sequence"/>
</dbReference>
<dbReference type="InterPro" id="IPR047130">
    <property type="entry name" value="7TM_GPCR_Srsx_nematod"/>
</dbReference>
<evidence type="ECO:0008006" key="13">
    <source>
        <dbReference type="Google" id="ProtNLM"/>
    </source>
</evidence>
<accession>A0A016SSM9</accession>
<protein>
    <recommendedName>
        <fullName evidence="13">RING-type domain-containing protein</fullName>
    </recommendedName>
</protein>
<feature type="transmembrane region" description="Helical" evidence="8">
    <location>
        <begin position="82"/>
        <end position="106"/>
    </location>
</feature>
<proteinExistence type="predicted"/>
<evidence type="ECO:0000259" key="9">
    <source>
        <dbReference type="PROSITE" id="PS50089"/>
    </source>
</evidence>
<reference evidence="12" key="1">
    <citation type="journal article" date="2015" name="Nat. Genet.">
        <title>The genome and transcriptome of the zoonotic hookworm Ancylostoma ceylanicum identify infection-specific gene families.</title>
        <authorList>
            <person name="Schwarz E.M."/>
            <person name="Hu Y."/>
            <person name="Antoshechkin I."/>
            <person name="Miller M.M."/>
            <person name="Sternberg P.W."/>
            <person name="Aroian R.V."/>
        </authorList>
    </citation>
    <scope>NUCLEOTIDE SEQUENCE</scope>
    <source>
        <strain evidence="12">HY135</strain>
    </source>
</reference>
<dbReference type="EMBL" id="JARK01001519">
    <property type="protein sequence ID" value="EYB93339.1"/>
    <property type="molecule type" value="Genomic_DNA"/>
</dbReference>
<dbReference type="InterPro" id="IPR001841">
    <property type="entry name" value="Znf_RING"/>
</dbReference>